<dbReference type="Pfam" id="PF14092">
    <property type="entry name" value="DUF4270"/>
    <property type="match status" value="1"/>
</dbReference>
<name>A0ABQ1L686_9SPHI</name>
<gene>
    <name evidence="1" type="ORF">GCM10011386_06730</name>
</gene>
<dbReference type="Proteomes" id="UP000597338">
    <property type="component" value="Unassembled WGS sequence"/>
</dbReference>
<organism evidence="1 2">
    <name type="scientific">Parapedobacter defluvii</name>
    <dbReference type="NCBI Taxonomy" id="2045106"/>
    <lineage>
        <taxon>Bacteria</taxon>
        <taxon>Pseudomonadati</taxon>
        <taxon>Bacteroidota</taxon>
        <taxon>Sphingobacteriia</taxon>
        <taxon>Sphingobacteriales</taxon>
        <taxon>Sphingobacteriaceae</taxon>
        <taxon>Parapedobacter</taxon>
    </lineage>
</organism>
<dbReference type="PROSITE" id="PS51257">
    <property type="entry name" value="PROKAR_LIPOPROTEIN"/>
    <property type="match status" value="1"/>
</dbReference>
<evidence type="ECO:0000313" key="1">
    <source>
        <dbReference type="EMBL" id="GGC17505.1"/>
    </source>
</evidence>
<dbReference type="InterPro" id="IPR025366">
    <property type="entry name" value="DUF4270"/>
</dbReference>
<dbReference type="RefSeq" id="WP_188747330.1">
    <property type="nucleotide sequence ID" value="NZ_BMIK01000001.1"/>
</dbReference>
<reference evidence="2" key="1">
    <citation type="journal article" date="2019" name="Int. J. Syst. Evol. Microbiol.">
        <title>The Global Catalogue of Microorganisms (GCM) 10K type strain sequencing project: providing services to taxonomists for standard genome sequencing and annotation.</title>
        <authorList>
            <consortium name="The Broad Institute Genomics Platform"/>
            <consortium name="The Broad Institute Genome Sequencing Center for Infectious Disease"/>
            <person name="Wu L."/>
            <person name="Ma J."/>
        </authorList>
    </citation>
    <scope>NUCLEOTIDE SEQUENCE [LARGE SCALE GENOMIC DNA]</scope>
    <source>
        <strain evidence="2">CGMCC 1.15342</strain>
    </source>
</reference>
<accession>A0ABQ1L686</accession>
<dbReference type="EMBL" id="BMIK01000001">
    <property type="protein sequence ID" value="GGC17505.1"/>
    <property type="molecule type" value="Genomic_DNA"/>
</dbReference>
<comment type="caution">
    <text evidence="1">The sequence shown here is derived from an EMBL/GenBank/DDBJ whole genome shotgun (WGS) entry which is preliminary data.</text>
</comment>
<evidence type="ECO:0008006" key="3">
    <source>
        <dbReference type="Google" id="ProtNLM"/>
    </source>
</evidence>
<protein>
    <recommendedName>
        <fullName evidence="3">DUF4270 domain-containing protein</fullName>
    </recommendedName>
</protein>
<keyword evidence="2" id="KW-1185">Reference proteome</keyword>
<proteinExistence type="predicted"/>
<sequence>MRNHTKDLLTLLISLFVLGGCTNPSGIGLDVDPDDQITGDIIDSLTLQAVTLLDDSTRSSSFSQTAFGWFDDPAIGKTVADLALAIGKPSSGSAPRIRPDAEIDSVILVLPFGREYFGDTVNTTFPLQVRQLKEVYTDGTYSTKQWSVEEEVIGTKTVPRFAYKLSDSVQVRKYIDGKDSTIKDIPQLRISLSAEFFRSLFSNTVDSATLSTEAGFNNHVKGLYVSVDESAMSGIGGIVTFQGVSGTTGIELTYRQPNGKEGDDAGIDTVRTFLPTTVTASDGYNTTTYRRLTSSIRRTYTADVQAQLENPEGNFEKLYLQAPAGLRTRLRIPYIDKLKGRNIAVNKAELVLYLDEAEGVEWDIPAPRLTLYREDIAGQRQPVPDGDSRTNGTNFVGDGRSIFYRSGGNWRAFGGAIDRDKRRYVFHLTSYIQDLLLGKINSNEFFIAPAALSDDRTVPYYPVLNTGSRAILRNGEAVGAKMQLNIYYTQVGD</sequence>
<evidence type="ECO:0000313" key="2">
    <source>
        <dbReference type="Proteomes" id="UP000597338"/>
    </source>
</evidence>